<feature type="transmembrane region" description="Helical" evidence="7">
    <location>
        <begin position="7"/>
        <end position="26"/>
    </location>
</feature>
<feature type="transmembrane region" description="Helical" evidence="7">
    <location>
        <begin position="68"/>
        <end position="88"/>
    </location>
</feature>
<keyword evidence="10" id="KW-1185">Reference proteome</keyword>
<dbReference type="Gene3D" id="1.10.3720.10">
    <property type="entry name" value="MetI-like"/>
    <property type="match status" value="1"/>
</dbReference>
<dbReference type="PROSITE" id="PS50928">
    <property type="entry name" value="ABC_TM1"/>
    <property type="match status" value="1"/>
</dbReference>
<protein>
    <submittedName>
        <fullName evidence="9">ABC transporter permease</fullName>
    </submittedName>
</protein>
<dbReference type="KEGG" id="pstg:E8M01_15030"/>
<evidence type="ECO:0000256" key="1">
    <source>
        <dbReference type="ARBA" id="ARBA00004651"/>
    </source>
</evidence>
<dbReference type="SUPFAM" id="SSF161098">
    <property type="entry name" value="MetI-like"/>
    <property type="match status" value="1"/>
</dbReference>
<reference evidence="9 10" key="1">
    <citation type="submission" date="2019-04" db="EMBL/GenBank/DDBJ databases">
        <title>Phreatobacter aquaticus sp. nov.</title>
        <authorList>
            <person name="Choi A."/>
        </authorList>
    </citation>
    <scope>NUCLEOTIDE SEQUENCE [LARGE SCALE GENOMIC DNA]</scope>
    <source>
        <strain evidence="9 10">KCTC 52518</strain>
    </source>
</reference>
<dbReference type="GO" id="GO:0055085">
    <property type="term" value="P:transmembrane transport"/>
    <property type="evidence" value="ECO:0007669"/>
    <property type="project" value="InterPro"/>
</dbReference>
<accession>A0A4D7BBI7</accession>
<evidence type="ECO:0000256" key="6">
    <source>
        <dbReference type="ARBA" id="ARBA00023136"/>
    </source>
</evidence>
<dbReference type="CDD" id="cd06261">
    <property type="entry name" value="TM_PBP2"/>
    <property type="match status" value="1"/>
</dbReference>
<dbReference type="PANTHER" id="PTHR30151:SF0">
    <property type="entry name" value="ABC TRANSPORTER PERMEASE PROTEIN MJ0413-RELATED"/>
    <property type="match status" value="1"/>
</dbReference>
<dbReference type="InterPro" id="IPR035906">
    <property type="entry name" value="MetI-like_sf"/>
</dbReference>
<evidence type="ECO:0000256" key="5">
    <source>
        <dbReference type="ARBA" id="ARBA00022989"/>
    </source>
</evidence>
<gene>
    <name evidence="9" type="ORF">E8M01_15030</name>
</gene>
<dbReference type="Pfam" id="PF00528">
    <property type="entry name" value="BPD_transp_1"/>
    <property type="match status" value="1"/>
</dbReference>
<evidence type="ECO:0000256" key="7">
    <source>
        <dbReference type="RuleBase" id="RU363032"/>
    </source>
</evidence>
<sequence>MKTRDILVFIGSLGVVAAILFLWWLAAVTGSVSRAFVPNPFDAWAALIDGFRRGDLLSQTIGTVGRMLQGWLLAGLVGVVLGAAIGLSRTARDYLQPTLEFLRPLPASAIIPVAIALMGLSPAMALTVVAFGSLWPTLLGTIHGFAEVEPRLKEVARCLQMSGPAFAWKMGLPNAMPDILAGMRLSMTVALILAIICEMLASQAGLGTAILLAARSFQSADLFAGIALLGAIGLVSNLALRAVEKHTLRWQTQH</sequence>
<dbReference type="OrthoDB" id="7260900at2"/>
<organism evidence="9 10">
    <name type="scientific">Phreatobacter stygius</name>
    <dbReference type="NCBI Taxonomy" id="1940610"/>
    <lineage>
        <taxon>Bacteria</taxon>
        <taxon>Pseudomonadati</taxon>
        <taxon>Pseudomonadota</taxon>
        <taxon>Alphaproteobacteria</taxon>
        <taxon>Hyphomicrobiales</taxon>
        <taxon>Phreatobacteraceae</taxon>
        <taxon>Phreatobacter</taxon>
    </lineage>
</organism>
<dbReference type="Proteomes" id="UP000298781">
    <property type="component" value="Chromosome"/>
</dbReference>
<evidence type="ECO:0000256" key="4">
    <source>
        <dbReference type="ARBA" id="ARBA00022692"/>
    </source>
</evidence>
<evidence type="ECO:0000256" key="3">
    <source>
        <dbReference type="ARBA" id="ARBA00022475"/>
    </source>
</evidence>
<evidence type="ECO:0000313" key="9">
    <source>
        <dbReference type="EMBL" id="QCI65407.1"/>
    </source>
</evidence>
<feature type="transmembrane region" description="Helical" evidence="7">
    <location>
        <begin position="179"/>
        <end position="201"/>
    </location>
</feature>
<evidence type="ECO:0000259" key="8">
    <source>
        <dbReference type="PROSITE" id="PS50928"/>
    </source>
</evidence>
<name>A0A4D7BBI7_9HYPH</name>
<feature type="transmembrane region" description="Helical" evidence="7">
    <location>
        <begin position="109"/>
        <end position="135"/>
    </location>
</feature>
<keyword evidence="3" id="KW-1003">Cell membrane</keyword>
<feature type="transmembrane region" description="Helical" evidence="7">
    <location>
        <begin position="222"/>
        <end position="240"/>
    </location>
</feature>
<evidence type="ECO:0000256" key="2">
    <source>
        <dbReference type="ARBA" id="ARBA00022448"/>
    </source>
</evidence>
<comment type="similarity">
    <text evidence="7">Belongs to the binding-protein-dependent transport system permease family.</text>
</comment>
<keyword evidence="6 7" id="KW-0472">Membrane</keyword>
<dbReference type="InterPro" id="IPR000515">
    <property type="entry name" value="MetI-like"/>
</dbReference>
<proteinExistence type="inferred from homology"/>
<evidence type="ECO:0000313" key="10">
    <source>
        <dbReference type="Proteomes" id="UP000298781"/>
    </source>
</evidence>
<keyword evidence="2 7" id="KW-0813">Transport</keyword>
<keyword evidence="5 7" id="KW-1133">Transmembrane helix</keyword>
<dbReference type="EMBL" id="CP039690">
    <property type="protein sequence ID" value="QCI65407.1"/>
    <property type="molecule type" value="Genomic_DNA"/>
</dbReference>
<dbReference type="GO" id="GO:0005886">
    <property type="term" value="C:plasma membrane"/>
    <property type="evidence" value="ECO:0007669"/>
    <property type="project" value="UniProtKB-SubCell"/>
</dbReference>
<feature type="domain" description="ABC transmembrane type-1" evidence="8">
    <location>
        <begin position="60"/>
        <end position="244"/>
    </location>
</feature>
<dbReference type="PANTHER" id="PTHR30151">
    <property type="entry name" value="ALKANE SULFONATE ABC TRANSPORTER-RELATED, MEMBRANE SUBUNIT"/>
    <property type="match status" value="1"/>
</dbReference>
<dbReference type="RefSeq" id="WP_136960854.1">
    <property type="nucleotide sequence ID" value="NZ_CP039690.1"/>
</dbReference>
<dbReference type="AlphaFoldDB" id="A0A4D7BBI7"/>
<keyword evidence="4 7" id="KW-0812">Transmembrane</keyword>
<comment type="subcellular location">
    <subcellularLocation>
        <location evidence="1 7">Cell membrane</location>
        <topology evidence="1 7">Multi-pass membrane protein</topology>
    </subcellularLocation>
</comment>